<dbReference type="SMART" id="SM00345">
    <property type="entry name" value="HTH_GNTR"/>
    <property type="match status" value="1"/>
</dbReference>
<dbReference type="SMART" id="SM00895">
    <property type="entry name" value="FCD"/>
    <property type="match status" value="1"/>
</dbReference>
<reference evidence="6" key="1">
    <citation type="journal article" date="2019" name="Int. J. Syst. Evol. Microbiol.">
        <title>The Global Catalogue of Microorganisms (GCM) 10K type strain sequencing project: providing services to taxonomists for standard genome sequencing and annotation.</title>
        <authorList>
            <consortium name="The Broad Institute Genomics Platform"/>
            <consortium name="The Broad Institute Genome Sequencing Center for Infectious Disease"/>
            <person name="Wu L."/>
            <person name="Ma J."/>
        </authorList>
    </citation>
    <scope>NUCLEOTIDE SEQUENCE [LARGE SCALE GENOMIC DNA]</scope>
    <source>
        <strain evidence="6">KCTC 42195</strain>
    </source>
</reference>
<evidence type="ECO:0000256" key="3">
    <source>
        <dbReference type="ARBA" id="ARBA00023163"/>
    </source>
</evidence>
<evidence type="ECO:0000313" key="5">
    <source>
        <dbReference type="EMBL" id="MFC3626345.1"/>
    </source>
</evidence>
<dbReference type="SUPFAM" id="SSF48008">
    <property type="entry name" value="GntR ligand-binding domain-like"/>
    <property type="match status" value="1"/>
</dbReference>
<dbReference type="Proteomes" id="UP001595636">
    <property type="component" value="Unassembled WGS sequence"/>
</dbReference>
<name>A0ABV7TUB1_9NEIS</name>
<dbReference type="Gene3D" id="1.20.120.530">
    <property type="entry name" value="GntR ligand-binding domain-like"/>
    <property type="match status" value="1"/>
</dbReference>
<dbReference type="Pfam" id="PF00392">
    <property type="entry name" value="GntR"/>
    <property type="match status" value="1"/>
</dbReference>
<sequence length="241" mass="25883">MPYDLPELEHDNLGSTVYRLISEALIQGRMQPGERLKIRELAAKLGTSVTPVRDAILRLVQEQALEMKSARDIRVPYMTLARYLEIRAIRVKLEGLAAETAASRATAADIARLLDIVARNAEAMTRGDHASGCDLNQQFHFALVDIAGMPFLGGILYRIWLQMGPLIAASYAAGGQDMIDYHPPLIAALQQGDGAAAARAIGDDIVSGGHAILLRLQAQATTARDPAAVADAPWGTPPPDA</sequence>
<dbReference type="PANTHER" id="PTHR43537:SF39">
    <property type="entry name" value="HTH-TYPE TRANSCRIPTIONAL REGULATOR MCBR"/>
    <property type="match status" value="1"/>
</dbReference>
<gene>
    <name evidence="5" type="ORF">ACFOKJ_09395</name>
</gene>
<feature type="domain" description="HTH gntR-type" evidence="4">
    <location>
        <begin position="11"/>
        <end position="78"/>
    </location>
</feature>
<comment type="caution">
    <text evidence="5">The sequence shown here is derived from an EMBL/GenBank/DDBJ whole genome shotgun (WGS) entry which is preliminary data.</text>
</comment>
<dbReference type="InterPro" id="IPR036390">
    <property type="entry name" value="WH_DNA-bd_sf"/>
</dbReference>
<dbReference type="InterPro" id="IPR011711">
    <property type="entry name" value="GntR_C"/>
</dbReference>
<evidence type="ECO:0000259" key="4">
    <source>
        <dbReference type="PROSITE" id="PS50949"/>
    </source>
</evidence>
<dbReference type="PANTHER" id="PTHR43537">
    <property type="entry name" value="TRANSCRIPTIONAL REGULATOR, GNTR FAMILY"/>
    <property type="match status" value="1"/>
</dbReference>
<dbReference type="EMBL" id="JBHRYH010000018">
    <property type="protein sequence ID" value="MFC3626345.1"/>
    <property type="molecule type" value="Genomic_DNA"/>
</dbReference>
<dbReference type="SUPFAM" id="SSF46785">
    <property type="entry name" value="Winged helix' DNA-binding domain"/>
    <property type="match status" value="1"/>
</dbReference>
<organism evidence="5 6">
    <name type="scientific">Vogesella amnigena</name>
    <dbReference type="NCBI Taxonomy" id="1507449"/>
    <lineage>
        <taxon>Bacteria</taxon>
        <taxon>Pseudomonadati</taxon>
        <taxon>Pseudomonadota</taxon>
        <taxon>Betaproteobacteria</taxon>
        <taxon>Neisseriales</taxon>
        <taxon>Chromobacteriaceae</taxon>
        <taxon>Vogesella</taxon>
    </lineage>
</organism>
<proteinExistence type="predicted"/>
<dbReference type="InterPro" id="IPR000524">
    <property type="entry name" value="Tscrpt_reg_HTH_GntR"/>
</dbReference>
<evidence type="ECO:0000256" key="1">
    <source>
        <dbReference type="ARBA" id="ARBA00023015"/>
    </source>
</evidence>
<keyword evidence="3" id="KW-0804">Transcription</keyword>
<keyword evidence="2" id="KW-0238">DNA-binding</keyword>
<dbReference type="Pfam" id="PF07729">
    <property type="entry name" value="FCD"/>
    <property type="match status" value="1"/>
</dbReference>
<dbReference type="PROSITE" id="PS50949">
    <property type="entry name" value="HTH_GNTR"/>
    <property type="match status" value="1"/>
</dbReference>
<keyword evidence="1" id="KW-0805">Transcription regulation</keyword>
<dbReference type="Gene3D" id="1.10.10.10">
    <property type="entry name" value="Winged helix-like DNA-binding domain superfamily/Winged helix DNA-binding domain"/>
    <property type="match status" value="1"/>
</dbReference>
<evidence type="ECO:0000313" key="6">
    <source>
        <dbReference type="Proteomes" id="UP001595636"/>
    </source>
</evidence>
<accession>A0ABV7TUB1</accession>
<keyword evidence="6" id="KW-1185">Reference proteome</keyword>
<evidence type="ECO:0000256" key="2">
    <source>
        <dbReference type="ARBA" id="ARBA00023125"/>
    </source>
</evidence>
<dbReference type="InterPro" id="IPR008920">
    <property type="entry name" value="TF_FadR/GntR_C"/>
</dbReference>
<dbReference type="RefSeq" id="WP_390278947.1">
    <property type="nucleotide sequence ID" value="NZ_JBHRYH010000018.1"/>
</dbReference>
<dbReference type="InterPro" id="IPR036388">
    <property type="entry name" value="WH-like_DNA-bd_sf"/>
</dbReference>
<protein>
    <submittedName>
        <fullName evidence="5">GntR family transcriptional regulator</fullName>
    </submittedName>
</protein>